<feature type="domain" description="tRNA/rRNA methyltransferase SpoU type" evidence="4">
    <location>
        <begin position="39"/>
        <end position="187"/>
    </location>
</feature>
<dbReference type="OrthoDB" id="241340at2759"/>
<evidence type="ECO:0000259" key="4">
    <source>
        <dbReference type="Pfam" id="PF00588"/>
    </source>
</evidence>
<keyword evidence="1" id="KW-0694">RNA-binding</keyword>
<keyword evidence="3" id="KW-0808">Transferase</keyword>
<dbReference type="GeneID" id="25564190"/>
<dbReference type="Gene3D" id="3.40.1280.10">
    <property type="match status" value="1"/>
</dbReference>
<dbReference type="PANTHER" id="PTHR43453">
    <property type="entry name" value="RRNA METHYLASE-LIKE"/>
    <property type="match status" value="1"/>
</dbReference>
<dbReference type="Pfam" id="PF00588">
    <property type="entry name" value="SpoU_methylase"/>
    <property type="match status" value="1"/>
</dbReference>
<evidence type="ECO:0000256" key="1">
    <source>
        <dbReference type="ARBA" id="ARBA00022555"/>
    </source>
</evidence>
<dbReference type="InterPro" id="IPR033671">
    <property type="entry name" value="TrmH"/>
</dbReference>
<evidence type="ECO:0000313" key="6">
    <source>
        <dbReference type="Proteomes" id="UP000054408"/>
    </source>
</evidence>
<dbReference type="OMA" id="ENTHHAH"/>
<dbReference type="InterPro" id="IPR029028">
    <property type="entry name" value="Alpha/beta_knot_MTases"/>
</dbReference>
<dbReference type="InterPro" id="IPR001537">
    <property type="entry name" value="SpoU_MeTrfase"/>
</dbReference>
<reference evidence="5 6" key="1">
    <citation type="submission" date="2010-05" db="EMBL/GenBank/DDBJ databases">
        <title>The Genome Sequence of Thecamonas trahens ATCC 50062.</title>
        <authorList>
            <consortium name="The Broad Institute Genome Sequencing Platform"/>
            <person name="Russ C."/>
            <person name="Cuomo C."/>
            <person name="Shea T."/>
            <person name="Young S.K."/>
            <person name="Zeng Q."/>
            <person name="Koehrsen M."/>
            <person name="Haas B."/>
            <person name="Borodovsky M."/>
            <person name="Guigo R."/>
            <person name="Alvarado L."/>
            <person name="Berlin A."/>
            <person name="Bochicchio J."/>
            <person name="Borenstein D."/>
            <person name="Chapman S."/>
            <person name="Chen Z."/>
            <person name="Freedman E."/>
            <person name="Gellesch M."/>
            <person name="Goldberg J."/>
            <person name="Griggs A."/>
            <person name="Gujja S."/>
            <person name="Heilman E."/>
            <person name="Heiman D."/>
            <person name="Hepburn T."/>
            <person name="Howarth C."/>
            <person name="Jen D."/>
            <person name="Larson L."/>
            <person name="Mehta T."/>
            <person name="Park D."/>
            <person name="Pearson M."/>
            <person name="Roberts A."/>
            <person name="Saif S."/>
            <person name="Shenoy N."/>
            <person name="Sisk P."/>
            <person name="Stolte C."/>
            <person name="Sykes S."/>
            <person name="Thomson T."/>
            <person name="Walk T."/>
            <person name="White J."/>
            <person name="Yandava C."/>
            <person name="Burger G."/>
            <person name="Gray M.W."/>
            <person name="Holland P.W.H."/>
            <person name="King N."/>
            <person name="Lang F.B.F."/>
            <person name="Roger A.J."/>
            <person name="Ruiz-Trillo I."/>
            <person name="Lander E."/>
            <person name="Nusbaum C."/>
        </authorList>
    </citation>
    <scope>NUCLEOTIDE SEQUENCE [LARGE SCALE GENOMIC DNA]</scope>
    <source>
        <strain evidence="5 6">ATCC 50062</strain>
    </source>
</reference>
<dbReference type="EMBL" id="GL349452">
    <property type="protein sequence ID" value="KNC48911.1"/>
    <property type="molecule type" value="Genomic_DNA"/>
</dbReference>
<gene>
    <name evidence="5" type="ORF">AMSG_04656</name>
</gene>
<dbReference type="RefSeq" id="XP_013758328.1">
    <property type="nucleotide sequence ID" value="XM_013902874.1"/>
</dbReference>
<proteinExistence type="predicted"/>
<protein>
    <submittedName>
        <fullName evidence="5">rRNA methylase</fullName>
    </submittedName>
</protein>
<evidence type="ECO:0000256" key="2">
    <source>
        <dbReference type="ARBA" id="ARBA00022603"/>
    </source>
</evidence>
<dbReference type="Proteomes" id="UP000054408">
    <property type="component" value="Unassembled WGS sequence"/>
</dbReference>
<evidence type="ECO:0000313" key="5">
    <source>
        <dbReference type="EMBL" id="KNC48911.1"/>
    </source>
</evidence>
<dbReference type="AlphaFoldDB" id="A0A0L0D9Z3"/>
<organism evidence="5 6">
    <name type="scientific">Thecamonas trahens ATCC 50062</name>
    <dbReference type="NCBI Taxonomy" id="461836"/>
    <lineage>
        <taxon>Eukaryota</taxon>
        <taxon>Apusozoa</taxon>
        <taxon>Apusomonadida</taxon>
        <taxon>Apusomonadidae</taxon>
        <taxon>Thecamonas</taxon>
    </lineage>
</organism>
<accession>A0A0L0D9Z3</accession>
<evidence type="ECO:0000256" key="3">
    <source>
        <dbReference type="ARBA" id="ARBA00022679"/>
    </source>
</evidence>
<dbReference type="SUPFAM" id="SSF75217">
    <property type="entry name" value="alpha/beta knot"/>
    <property type="match status" value="1"/>
</dbReference>
<dbReference type="GO" id="GO:0008173">
    <property type="term" value="F:RNA methyltransferase activity"/>
    <property type="evidence" value="ECO:0007669"/>
    <property type="project" value="InterPro"/>
</dbReference>
<keyword evidence="6" id="KW-1185">Reference proteome</keyword>
<dbReference type="PANTHER" id="PTHR43453:SF3">
    <property type="entry name" value="TRNA_RRNA METHYLTRANSFERASE SPOU TYPE DOMAIN-CONTAINING PROTEIN"/>
    <property type="match status" value="1"/>
</dbReference>
<dbReference type="InterPro" id="IPR029026">
    <property type="entry name" value="tRNA_m1G_MTases_N"/>
</dbReference>
<sequence>MWRRVGLSARQAVAALSPYLSDTRRRTLEGALRGRTEKVRLVLENVANPRNAGAALRTAEGVGVHHVDIVADEDHFDHAFRSQSAARWLGLRRFDAAADMLAAPPFDASSTLLLTAELSPTARPLPLWREDLAAAIHDDGKTLALAFGNERLGVSSELSAAAHGAFVLPLRGMTQSFNISVAVGMTMAYLQAWGLLSDAHFDARAGLAGSSAAELTAASELTDAQAELLATWYTTAVGHAPAILERAAEAETK</sequence>
<dbReference type="STRING" id="461836.A0A0L0D9Z3"/>
<dbReference type="GO" id="GO:0000049">
    <property type="term" value="F:tRNA binding"/>
    <property type="evidence" value="ECO:0007669"/>
    <property type="project" value="UniProtKB-KW"/>
</dbReference>
<dbReference type="GO" id="GO:0002938">
    <property type="term" value="P:tRNA guanine ribose methylation"/>
    <property type="evidence" value="ECO:0007669"/>
    <property type="project" value="TreeGrafter"/>
</dbReference>
<name>A0A0L0D9Z3_THETB</name>
<keyword evidence="2 5" id="KW-0489">Methyltransferase</keyword>
<keyword evidence="1" id="KW-0820">tRNA-binding</keyword>
<dbReference type="eggNOG" id="KOG0838">
    <property type="taxonomic scope" value="Eukaryota"/>
</dbReference>